<dbReference type="Proteomes" id="UP001056635">
    <property type="component" value="Chromosome"/>
</dbReference>
<evidence type="ECO:0000313" key="4">
    <source>
        <dbReference type="Proteomes" id="UP001056635"/>
    </source>
</evidence>
<dbReference type="NCBIfam" id="TIGR01617">
    <property type="entry name" value="arsC_related"/>
    <property type="match status" value="1"/>
</dbReference>
<dbReference type="PANTHER" id="PTHR30041:SF8">
    <property type="entry name" value="PROTEIN YFFB"/>
    <property type="match status" value="1"/>
</dbReference>
<dbReference type="PANTHER" id="PTHR30041">
    <property type="entry name" value="ARSENATE REDUCTASE"/>
    <property type="match status" value="1"/>
</dbReference>
<dbReference type="InterPro" id="IPR006660">
    <property type="entry name" value="Arsenate_reductase-like"/>
</dbReference>
<dbReference type="SUPFAM" id="SSF52833">
    <property type="entry name" value="Thioredoxin-like"/>
    <property type="match status" value="1"/>
</dbReference>
<comment type="similarity">
    <text evidence="1 2">Belongs to the ArsC family.</text>
</comment>
<gene>
    <name evidence="3" type="ORF">K6958_14835</name>
</gene>
<keyword evidence="4" id="KW-1185">Reference proteome</keyword>
<dbReference type="InterPro" id="IPR036249">
    <property type="entry name" value="Thioredoxin-like_sf"/>
</dbReference>
<dbReference type="EMBL" id="CP082904">
    <property type="protein sequence ID" value="UQY43157.1"/>
    <property type="molecule type" value="Genomic_DNA"/>
</dbReference>
<dbReference type="Pfam" id="PF03960">
    <property type="entry name" value="ArsC"/>
    <property type="match status" value="1"/>
</dbReference>
<dbReference type="InterPro" id="IPR006504">
    <property type="entry name" value="Tscrpt_reg_Spx/MgsR"/>
</dbReference>
<evidence type="ECO:0000256" key="2">
    <source>
        <dbReference type="PROSITE-ProRule" id="PRU01282"/>
    </source>
</evidence>
<name>A0ABY4R6U1_9GAMM</name>
<dbReference type="PROSITE" id="PS51353">
    <property type="entry name" value="ARSC"/>
    <property type="match status" value="1"/>
</dbReference>
<organism evidence="3 4">
    <name type="scientific">Mixta hanseatica</name>
    <dbReference type="NCBI Taxonomy" id="2872648"/>
    <lineage>
        <taxon>Bacteria</taxon>
        <taxon>Pseudomonadati</taxon>
        <taxon>Pseudomonadota</taxon>
        <taxon>Gammaproteobacteria</taxon>
        <taxon>Enterobacterales</taxon>
        <taxon>Erwiniaceae</taxon>
        <taxon>Mixta</taxon>
    </lineage>
</organism>
<reference evidence="3" key="1">
    <citation type="submission" date="2021-09" db="EMBL/GenBank/DDBJ databases">
        <title>First case of bloodstream infection caused by Mixta hanseatica sp. nov., a member of the Erwiniaceae family.</title>
        <authorList>
            <person name="Both A."/>
            <person name="Huang J."/>
            <person name="Wenzel P."/>
            <person name="Aepfelbacher M."/>
            <person name="Rohde H."/>
            <person name="Christner M."/>
            <person name="Hentschke M."/>
        </authorList>
    </citation>
    <scope>NUCLEOTIDE SEQUENCE</scope>
    <source>
        <strain evidence="3">X22927</strain>
    </source>
</reference>
<sequence>MMEKQSPALFTLFGIKNCDTMKKARRFLDNQQINYHYHDYRVNGLSDETVQCFIDTLGWTPLINMRGTTWRKLAAEEKAQIDNPQAAKTLMLAQPAVIKRPLLVAADGSMLLGFNENDYQQFIQEKS</sequence>
<proteinExistence type="inferred from homology"/>
<dbReference type="NCBIfam" id="NF008107">
    <property type="entry name" value="PRK10853.1"/>
    <property type="match status" value="1"/>
</dbReference>
<evidence type="ECO:0000256" key="1">
    <source>
        <dbReference type="ARBA" id="ARBA00007198"/>
    </source>
</evidence>
<dbReference type="Gene3D" id="3.40.30.10">
    <property type="entry name" value="Glutaredoxin"/>
    <property type="match status" value="1"/>
</dbReference>
<accession>A0ABY4R6U1</accession>
<dbReference type="RefSeq" id="WP_249891849.1">
    <property type="nucleotide sequence ID" value="NZ_CP082904.1"/>
</dbReference>
<protein>
    <submittedName>
        <fullName evidence="3">ArsC family reductase</fullName>
    </submittedName>
</protein>
<evidence type="ECO:0000313" key="3">
    <source>
        <dbReference type="EMBL" id="UQY43157.1"/>
    </source>
</evidence>